<feature type="domain" description="Cytochrome b5 heme-binding" evidence="1">
    <location>
        <begin position="176"/>
        <end position="249"/>
    </location>
</feature>
<dbReference type="SUPFAM" id="SSF55856">
    <property type="entry name" value="Cytochrome b5-like heme/steroid binding domain"/>
    <property type="match status" value="3"/>
</dbReference>
<feature type="domain" description="Cytochrome b5 heme-binding" evidence="1">
    <location>
        <begin position="33"/>
        <end position="106"/>
    </location>
</feature>
<dbReference type="Pfam" id="PF00173">
    <property type="entry name" value="Cyt-b5"/>
    <property type="match status" value="1"/>
</dbReference>
<dbReference type="EMBL" id="CP001185">
    <property type="protein sequence ID" value="ACJ76403.1"/>
    <property type="molecule type" value="Genomic_DNA"/>
</dbReference>
<sequence>MKRLLSVFLIVIVFLGFSFTLEDMLNNENMFVILYESLTKNNGKDGSSWVSVNGLVYDLSDVKAWASGMHANGRFKAGKEYTYEIYSISPHGKAIVEKYKPIGILGFTIEDLKKFNSEKFLISYEGIVYDVTNSKTWKEKIGFNLENKEVTYFIKEKKYSDFTTWDNVYQVGILIIPYRDLSMYNGKNGMKAYVAVEGKIYDVSYSKRWKNGNHLNKHSAGEELTYEIIKFSPHGMKKLDNVFKIGYLVFQKNENYTIKENKVFKNGYLIGYCNAPQKIGQKLRNFCKT</sequence>
<dbReference type="SMART" id="SM01117">
    <property type="entry name" value="Cyt-b5"/>
    <property type="match status" value="3"/>
</dbReference>
<dbReference type="Proteomes" id="UP000002453">
    <property type="component" value="Chromosome"/>
</dbReference>
<dbReference type="RefSeq" id="WP_012580527.1">
    <property type="nucleotide sequence ID" value="NC_011653.1"/>
</dbReference>
<organism evidence="2 3">
    <name type="scientific">Thermosipho africanus (strain TCF52B)</name>
    <dbReference type="NCBI Taxonomy" id="484019"/>
    <lineage>
        <taxon>Bacteria</taxon>
        <taxon>Thermotogati</taxon>
        <taxon>Thermotogota</taxon>
        <taxon>Thermotogae</taxon>
        <taxon>Thermotogales</taxon>
        <taxon>Fervidobacteriaceae</taxon>
        <taxon>Thermosipho</taxon>
    </lineage>
</organism>
<gene>
    <name evidence="2" type="ordered locus">THA_1982</name>
</gene>
<accession>B7IEH6</accession>
<proteinExistence type="predicted"/>
<dbReference type="eggNOG" id="COG4892">
    <property type="taxonomic scope" value="Bacteria"/>
</dbReference>
<reference evidence="2 3" key="1">
    <citation type="journal article" date="2009" name="J. Bacteriol.">
        <title>The genome of Thermosipho africanus TCF52B: lateral genetic connections to the Firmicutes and Archaea.</title>
        <authorList>
            <person name="Nesboe C.L."/>
            <person name="Bapteste E."/>
            <person name="Curtis B."/>
            <person name="Dahle H."/>
            <person name="Lopez P."/>
            <person name="Macleod D."/>
            <person name="Dlutek M."/>
            <person name="Bowman S."/>
            <person name="Zhaxybayeva O."/>
            <person name="Birkeland N.-K."/>
            <person name="Doolittle W.F."/>
        </authorList>
    </citation>
    <scope>NUCLEOTIDE SEQUENCE [LARGE SCALE GENOMIC DNA]</scope>
    <source>
        <strain evidence="2 3">TCF52B</strain>
    </source>
</reference>
<dbReference type="HOGENOM" id="CLU_962889_0_0_0"/>
<evidence type="ECO:0000259" key="1">
    <source>
        <dbReference type="SMART" id="SM01117"/>
    </source>
</evidence>
<dbReference type="OrthoDB" id="9785263at2"/>
<feature type="domain" description="Cytochrome b5 heme-binding" evidence="1">
    <location>
        <begin position="107"/>
        <end position="175"/>
    </location>
</feature>
<dbReference type="Gene3D" id="3.10.120.10">
    <property type="entry name" value="Cytochrome b5-like heme/steroid binding domain"/>
    <property type="match status" value="1"/>
</dbReference>
<dbReference type="InterPro" id="IPR001199">
    <property type="entry name" value="Cyt_B5-like_heme/steroid-bd"/>
</dbReference>
<keyword evidence="3" id="KW-1185">Reference proteome</keyword>
<name>B7IEH6_THEAB</name>
<evidence type="ECO:0000313" key="2">
    <source>
        <dbReference type="EMBL" id="ACJ76403.1"/>
    </source>
</evidence>
<evidence type="ECO:0000313" key="3">
    <source>
        <dbReference type="Proteomes" id="UP000002453"/>
    </source>
</evidence>
<dbReference type="KEGG" id="taf:THA_1982"/>
<dbReference type="AlphaFoldDB" id="B7IEH6"/>
<dbReference type="InterPro" id="IPR036400">
    <property type="entry name" value="Cyt_B5-like_heme/steroid_sf"/>
</dbReference>
<protein>
    <recommendedName>
        <fullName evidence="1">Cytochrome b5 heme-binding domain-containing protein</fullName>
    </recommendedName>
</protein>